<sequence length="181" mass="20023">MTKFAIRLLTLAMFSMALIAVPLLTAAHAAGGDNPSPPATDSSKAKKKGGKRSGIDDPKFIEGYRTAYATIYDRNDYTSAIAQLKALGHDDRADVANLIGYSYRKLGDYKVSQIWYERALKADPNHVRTWQYYGLWQLEQGNRDQAQYHLDRIGQICGTGCAEYRSLAAALEKPPGTGLVY</sequence>
<dbReference type="RefSeq" id="WP_079603982.1">
    <property type="nucleotide sequence ID" value="NZ_LT670817.1"/>
</dbReference>
<dbReference type="Pfam" id="PF13181">
    <property type="entry name" value="TPR_8"/>
    <property type="match status" value="1"/>
</dbReference>
<feature type="chain" id="PRO_5012545024" evidence="3">
    <location>
        <begin position="30"/>
        <end position="181"/>
    </location>
</feature>
<dbReference type="EMBL" id="LT670817">
    <property type="protein sequence ID" value="SHH59937.1"/>
    <property type="molecule type" value="Genomic_DNA"/>
</dbReference>
<name>A0A1M5UAE6_9BRAD</name>
<dbReference type="Gene3D" id="1.25.40.10">
    <property type="entry name" value="Tetratricopeptide repeat domain"/>
    <property type="match status" value="1"/>
</dbReference>
<evidence type="ECO:0000256" key="2">
    <source>
        <dbReference type="SAM" id="MobiDB-lite"/>
    </source>
</evidence>
<dbReference type="OrthoDB" id="8592798at2"/>
<dbReference type="InterPro" id="IPR019734">
    <property type="entry name" value="TPR_rpt"/>
</dbReference>
<accession>A0A1M5UAE6</accession>
<reference evidence="4 5" key="1">
    <citation type="submission" date="2016-11" db="EMBL/GenBank/DDBJ databases">
        <authorList>
            <person name="Jaros S."/>
            <person name="Januszkiewicz K."/>
            <person name="Wedrychowicz H."/>
        </authorList>
    </citation>
    <scope>NUCLEOTIDE SEQUENCE [LARGE SCALE GENOMIC DNA]</scope>
    <source>
        <strain evidence="4 5">GAS138</strain>
    </source>
</reference>
<protein>
    <submittedName>
        <fullName evidence="4">Tetratricopeptide repeat-containing protein</fullName>
    </submittedName>
</protein>
<evidence type="ECO:0000313" key="4">
    <source>
        <dbReference type="EMBL" id="SHH59937.1"/>
    </source>
</evidence>
<evidence type="ECO:0000256" key="1">
    <source>
        <dbReference type="PROSITE-ProRule" id="PRU00339"/>
    </source>
</evidence>
<keyword evidence="3" id="KW-0732">Signal</keyword>
<dbReference type="InterPro" id="IPR011990">
    <property type="entry name" value="TPR-like_helical_dom_sf"/>
</dbReference>
<feature type="region of interest" description="Disordered" evidence="2">
    <location>
        <begin position="32"/>
        <end position="56"/>
    </location>
</feature>
<dbReference type="AlphaFoldDB" id="A0A1M5UAE6"/>
<dbReference type="SUPFAM" id="SSF48452">
    <property type="entry name" value="TPR-like"/>
    <property type="match status" value="1"/>
</dbReference>
<keyword evidence="1" id="KW-0802">TPR repeat</keyword>
<evidence type="ECO:0000256" key="3">
    <source>
        <dbReference type="SAM" id="SignalP"/>
    </source>
</evidence>
<gene>
    <name evidence="4" type="ORF">SAMN05443248_5353</name>
</gene>
<organism evidence="4 5">
    <name type="scientific">Bradyrhizobium erythrophlei</name>
    <dbReference type="NCBI Taxonomy" id="1437360"/>
    <lineage>
        <taxon>Bacteria</taxon>
        <taxon>Pseudomonadati</taxon>
        <taxon>Pseudomonadota</taxon>
        <taxon>Alphaproteobacteria</taxon>
        <taxon>Hyphomicrobiales</taxon>
        <taxon>Nitrobacteraceae</taxon>
        <taxon>Bradyrhizobium</taxon>
    </lineage>
</organism>
<proteinExistence type="predicted"/>
<feature type="signal peptide" evidence="3">
    <location>
        <begin position="1"/>
        <end position="29"/>
    </location>
</feature>
<dbReference type="Proteomes" id="UP000189796">
    <property type="component" value="Chromosome I"/>
</dbReference>
<dbReference type="PROSITE" id="PS50005">
    <property type="entry name" value="TPR"/>
    <property type="match status" value="1"/>
</dbReference>
<feature type="repeat" description="TPR" evidence="1">
    <location>
        <begin position="93"/>
        <end position="126"/>
    </location>
</feature>
<evidence type="ECO:0000313" key="5">
    <source>
        <dbReference type="Proteomes" id="UP000189796"/>
    </source>
</evidence>